<proteinExistence type="predicted"/>
<evidence type="ECO:0000256" key="1">
    <source>
        <dbReference type="SAM" id="MobiDB-lite"/>
    </source>
</evidence>
<name>A0A9D9E217_9SPIO</name>
<feature type="region of interest" description="Disordered" evidence="1">
    <location>
        <begin position="133"/>
        <end position="168"/>
    </location>
</feature>
<dbReference type="AlphaFoldDB" id="A0A9D9E217"/>
<feature type="chain" id="PRO_5039528447" description="WxL domain-containing protein" evidence="2">
    <location>
        <begin position="20"/>
        <end position="227"/>
    </location>
</feature>
<reference evidence="3" key="2">
    <citation type="journal article" date="2021" name="PeerJ">
        <title>Extensive microbial diversity within the chicken gut microbiome revealed by metagenomics and culture.</title>
        <authorList>
            <person name="Gilroy R."/>
            <person name="Ravi A."/>
            <person name="Getino M."/>
            <person name="Pursley I."/>
            <person name="Horton D.L."/>
            <person name="Alikhan N.F."/>
            <person name="Baker D."/>
            <person name="Gharbi K."/>
            <person name="Hall N."/>
            <person name="Watson M."/>
            <person name="Adriaenssens E.M."/>
            <person name="Foster-Nyarko E."/>
            <person name="Jarju S."/>
            <person name="Secka A."/>
            <person name="Antonio M."/>
            <person name="Oren A."/>
            <person name="Chaudhuri R.R."/>
            <person name="La Ragione R."/>
            <person name="Hildebrand F."/>
            <person name="Pallen M.J."/>
        </authorList>
    </citation>
    <scope>NUCLEOTIDE SEQUENCE</scope>
    <source>
        <strain evidence="3">7293</strain>
    </source>
</reference>
<comment type="caution">
    <text evidence="3">The sequence shown here is derived from an EMBL/GenBank/DDBJ whole genome shotgun (WGS) entry which is preliminary data.</text>
</comment>
<reference evidence="3" key="1">
    <citation type="submission" date="2020-10" db="EMBL/GenBank/DDBJ databases">
        <authorList>
            <person name="Gilroy R."/>
        </authorList>
    </citation>
    <scope>NUCLEOTIDE SEQUENCE</scope>
    <source>
        <strain evidence="3">7293</strain>
    </source>
</reference>
<keyword evidence="2" id="KW-0732">Signal</keyword>
<sequence length="227" mass="24810">MKKINIFILMLLIHLCVFAANTAELNIKAFKTGFDYTNLVINDRTTQNDVPLNGQGEIELNPVLDRLLGSTTASDNLTSYVIFSYRLESNQVGNFTLNITLSDLERQNITAPADNDSIDVLYQIGNFNEVFETLGSDDSSPSSSVGNSEIKGPGNTEGNKPGDVSQLATDSQKASFDMTYNATSDSDSTVRTWIARGAVGMIIDNYQYNKANYGNYKAIVTVTLTSN</sequence>
<gene>
    <name evidence="3" type="ORF">IAA97_07085</name>
</gene>
<dbReference type="Proteomes" id="UP000823615">
    <property type="component" value="Unassembled WGS sequence"/>
</dbReference>
<organism evidence="3 4">
    <name type="scientific">Candidatus Ornithospirochaeta stercoripullorum</name>
    <dbReference type="NCBI Taxonomy" id="2840899"/>
    <lineage>
        <taxon>Bacteria</taxon>
        <taxon>Pseudomonadati</taxon>
        <taxon>Spirochaetota</taxon>
        <taxon>Spirochaetia</taxon>
        <taxon>Spirochaetales</taxon>
        <taxon>Spirochaetaceae</taxon>
        <taxon>Spirochaetaceae incertae sedis</taxon>
        <taxon>Candidatus Ornithospirochaeta</taxon>
    </lineage>
</organism>
<evidence type="ECO:0000313" key="4">
    <source>
        <dbReference type="Proteomes" id="UP000823615"/>
    </source>
</evidence>
<feature type="signal peptide" evidence="2">
    <location>
        <begin position="1"/>
        <end position="19"/>
    </location>
</feature>
<evidence type="ECO:0000313" key="3">
    <source>
        <dbReference type="EMBL" id="MBO8436726.1"/>
    </source>
</evidence>
<accession>A0A9D9E217</accession>
<evidence type="ECO:0000256" key="2">
    <source>
        <dbReference type="SAM" id="SignalP"/>
    </source>
</evidence>
<protein>
    <recommendedName>
        <fullName evidence="5">WxL domain-containing protein</fullName>
    </recommendedName>
</protein>
<evidence type="ECO:0008006" key="5">
    <source>
        <dbReference type="Google" id="ProtNLM"/>
    </source>
</evidence>
<dbReference type="EMBL" id="JADIMT010000080">
    <property type="protein sequence ID" value="MBO8436726.1"/>
    <property type="molecule type" value="Genomic_DNA"/>
</dbReference>